<dbReference type="AlphaFoldDB" id="A0A100VVY3"/>
<keyword evidence="2" id="KW-1133">Transmembrane helix</keyword>
<reference evidence="5" key="1">
    <citation type="journal article" date="2016" name="Genome Announc.">
        <title>Draft Genome Sequences of Five Rapidly Growing Mycobacterium Species, M. thermoresistibile, M. fortuitum subsp. acetamidolyticum, M. canariasense, M. brisbanense, and M. novocastrense.</title>
        <authorList>
            <person name="Katahira K."/>
            <person name="Ogura Y."/>
            <person name="Gotoh Y."/>
            <person name="Hayashi T."/>
        </authorList>
    </citation>
    <scope>NUCLEOTIDE SEQUENCE [LARGE SCALE GENOMIC DNA]</scope>
    <source>
        <strain evidence="5">JCM15654</strain>
    </source>
</reference>
<dbReference type="Proteomes" id="UP000069620">
    <property type="component" value="Unassembled WGS sequence"/>
</dbReference>
<dbReference type="RefSeq" id="WP_062827962.1">
    <property type="nucleotide sequence ID" value="NZ_BCSX01000015.1"/>
</dbReference>
<feature type="transmembrane region" description="Helical" evidence="2">
    <location>
        <begin position="203"/>
        <end position="225"/>
    </location>
</feature>
<dbReference type="InterPro" id="IPR000620">
    <property type="entry name" value="EamA_dom"/>
</dbReference>
<dbReference type="Pfam" id="PF00892">
    <property type="entry name" value="EamA"/>
    <property type="match status" value="1"/>
</dbReference>
<comment type="similarity">
    <text evidence="1">Belongs to the EamA transporter family.</text>
</comment>
<dbReference type="GO" id="GO:0016020">
    <property type="term" value="C:membrane"/>
    <property type="evidence" value="ECO:0007669"/>
    <property type="project" value="InterPro"/>
</dbReference>
<feature type="transmembrane region" description="Helical" evidence="2">
    <location>
        <begin position="263"/>
        <end position="280"/>
    </location>
</feature>
<feature type="transmembrane region" description="Helical" evidence="2">
    <location>
        <begin position="68"/>
        <end position="89"/>
    </location>
</feature>
<dbReference type="SUPFAM" id="SSF103481">
    <property type="entry name" value="Multidrug resistance efflux transporter EmrE"/>
    <property type="match status" value="2"/>
</dbReference>
<feature type="transmembrane region" description="Helical" evidence="2">
    <location>
        <begin position="31"/>
        <end position="56"/>
    </location>
</feature>
<evidence type="ECO:0000313" key="4">
    <source>
        <dbReference type="EMBL" id="GAS86980.1"/>
    </source>
</evidence>
<keyword evidence="5" id="KW-1185">Reference proteome</keyword>
<sequence length="292" mass="29104">MSANSRAPLGAASLVVIAAVSQEVGAAFAVGLFAALGVVGALFARFAVAGVILGAVVRPSIRGLTRRAWGSAAALAATLAVMNFCFYLSIARIPLGVAVTVEALGPLILSVVTSTRRIAWLWAVLAFAGVALLGLPHGGGGHYDPVGFVFAAAAGAAWAGYILASARTAAEFRRVDGLALATVMGAIAVAPFAIAAVNLADALHWHVLGVGLAVGVMSSVIPYSLELISLRRLSPAAFAVLTCLSPVTAALAGLVVLGQQIGVLGYAGVVLVTVASVGAVRTAHAGPAEPLG</sequence>
<keyword evidence="2" id="KW-0472">Membrane</keyword>
<evidence type="ECO:0000313" key="5">
    <source>
        <dbReference type="Proteomes" id="UP000069620"/>
    </source>
</evidence>
<feature type="transmembrane region" description="Helical" evidence="2">
    <location>
        <begin position="119"/>
        <end position="139"/>
    </location>
</feature>
<dbReference type="STRING" id="146020.RMCB_1076"/>
<accession>A0A100VVY3</accession>
<feature type="transmembrane region" description="Helical" evidence="2">
    <location>
        <begin position="178"/>
        <end position="197"/>
    </location>
</feature>
<evidence type="ECO:0000256" key="2">
    <source>
        <dbReference type="SAM" id="Phobius"/>
    </source>
</evidence>
<name>A0A100VVY3_9MYCO</name>
<feature type="transmembrane region" description="Helical" evidence="2">
    <location>
        <begin position="95"/>
        <end position="112"/>
    </location>
</feature>
<protein>
    <submittedName>
        <fullName evidence="4">Integral membrane protein</fullName>
    </submittedName>
</protein>
<feature type="domain" description="EamA" evidence="3">
    <location>
        <begin position="147"/>
        <end position="278"/>
    </location>
</feature>
<feature type="transmembrane region" description="Helical" evidence="2">
    <location>
        <begin position="145"/>
        <end position="166"/>
    </location>
</feature>
<organism evidence="4 5">
    <name type="scientific">Mycolicibacterium brisbanense</name>
    <dbReference type="NCBI Taxonomy" id="146020"/>
    <lineage>
        <taxon>Bacteria</taxon>
        <taxon>Bacillati</taxon>
        <taxon>Actinomycetota</taxon>
        <taxon>Actinomycetes</taxon>
        <taxon>Mycobacteriales</taxon>
        <taxon>Mycobacteriaceae</taxon>
        <taxon>Mycolicibacterium</taxon>
    </lineage>
</organism>
<feature type="transmembrane region" description="Helical" evidence="2">
    <location>
        <begin position="237"/>
        <end position="257"/>
    </location>
</feature>
<dbReference type="EMBL" id="BCSX01000015">
    <property type="protein sequence ID" value="GAS86980.1"/>
    <property type="molecule type" value="Genomic_DNA"/>
</dbReference>
<comment type="caution">
    <text evidence="4">The sequence shown here is derived from an EMBL/GenBank/DDBJ whole genome shotgun (WGS) entry which is preliminary data.</text>
</comment>
<evidence type="ECO:0000259" key="3">
    <source>
        <dbReference type="Pfam" id="PF00892"/>
    </source>
</evidence>
<gene>
    <name evidence="4" type="ORF">RMCB_1076</name>
</gene>
<dbReference type="InterPro" id="IPR037185">
    <property type="entry name" value="EmrE-like"/>
</dbReference>
<evidence type="ECO:0000256" key="1">
    <source>
        <dbReference type="ARBA" id="ARBA00007362"/>
    </source>
</evidence>
<proteinExistence type="inferred from homology"/>
<reference evidence="5" key="2">
    <citation type="submission" date="2016-02" db="EMBL/GenBank/DDBJ databases">
        <title>Draft genome sequence of five rapidly growing Mycobacterium species.</title>
        <authorList>
            <person name="Katahira K."/>
            <person name="Gotou Y."/>
            <person name="Iida K."/>
            <person name="Ogura Y."/>
            <person name="Hayashi T."/>
        </authorList>
    </citation>
    <scope>NUCLEOTIDE SEQUENCE [LARGE SCALE GENOMIC DNA]</scope>
    <source>
        <strain evidence="5">JCM15654</strain>
    </source>
</reference>
<dbReference type="OrthoDB" id="9815120at2"/>
<keyword evidence="2" id="KW-0812">Transmembrane</keyword>